<dbReference type="Proteomes" id="UP000092713">
    <property type="component" value="Unassembled WGS sequence"/>
</dbReference>
<name>A0A1A7BX54_9BURK</name>
<dbReference type="EMBL" id="LOCQ01000058">
    <property type="protein sequence ID" value="OBV38097.1"/>
    <property type="molecule type" value="Genomic_DNA"/>
</dbReference>
<reference evidence="1 2" key="1">
    <citation type="submission" date="2016-04" db="EMBL/GenBank/DDBJ databases">
        <title>Draft genome sequence of Janthinobacterium psychrotolerans sp. nov., isolated from freshwater sediments in Denmark.</title>
        <authorList>
            <person name="Gong X."/>
            <person name="Skrivergaard S."/>
            <person name="Korsgaard B.S."/>
            <person name="Schreiber L."/>
            <person name="Marshall I.P."/>
            <person name="Finster K."/>
            <person name="Schramm A."/>
        </authorList>
    </citation>
    <scope>NUCLEOTIDE SEQUENCE [LARGE SCALE GENOMIC DNA]</scope>
    <source>
        <strain evidence="1 2">S3-2</strain>
    </source>
</reference>
<evidence type="ECO:0000313" key="1">
    <source>
        <dbReference type="EMBL" id="OBV38097.1"/>
    </source>
</evidence>
<sequence>MKTTSSIVATKTTNDGHCAGLVASIGCPRRLEICNSFGATLPRGQLRYLECGAADAMRAEAYRNYTGPWRMEAV</sequence>
<keyword evidence="2" id="KW-1185">Reference proteome</keyword>
<proteinExistence type="predicted"/>
<organism evidence="1 2">
    <name type="scientific">Janthinobacterium psychrotolerans</name>
    <dbReference type="NCBI Taxonomy" id="1747903"/>
    <lineage>
        <taxon>Bacteria</taxon>
        <taxon>Pseudomonadati</taxon>
        <taxon>Pseudomonadota</taxon>
        <taxon>Betaproteobacteria</taxon>
        <taxon>Burkholderiales</taxon>
        <taxon>Oxalobacteraceae</taxon>
        <taxon>Janthinobacterium</taxon>
    </lineage>
</organism>
<protein>
    <submittedName>
        <fullName evidence="1">Uncharacterized protein</fullName>
    </submittedName>
</protein>
<dbReference type="STRING" id="1747903.ASR47_100550"/>
<dbReference type="PROSITE" id="PS51257">
    <property type="entry name" value="PROKAR_LIPOPROTEIN"/>
    <property type="match status" value="1"/>
</dbReference>
<comment type="caution">
    <text evidence="1">The sequence shown here is derived from an EMBL/GenBank/DDBJ whole genome shotgun (WGS) entry which is preliminary data.</text>
</comment>
<dbReference type="RefSeq" id="WP_065308984.1">
    <property type="nucleotide sequence ID" value="NZ_LOCQ01000058.1"/>
</dbReference>
<gene>
    <name evidence="1" type="ORF">ASR47_100550</name>
</gene>
<dbReference type="AlphaFoldDB" id="A0A1A7BX54"/>
<dbReference type="OrthoDB" id="9960399at2"/>
<evidence type="ECO:0000313" key="2">
    <source>
        <dbReference type="Proteomes" id="UP000092713"/>
    </source>
</evidence>
<accession>A0A1A7BX54</accession>